<organism evidence="2 3">
    <name type="scientific">Devosia ureilytica</name>
    <dbReference type="NCBI Taxonomy" id="2952754"/>
    <lineage>
        <taxon>Bacteria</taxon>
        <taxon>Pseudomonadati</taxon>
        <taxon>Pseudomonadota</taxon>
        <taxon>Alphaproteobacteria</taxon>
        <taxon>Hyphomicrobiales</taxon>
        <taxon>Devosiaceae</taxon>
        <taxon>Devosia</taxon>
    </lineage>
</organism>
<reference evidence="2" key="1">
    <citation type="submission" date="2022-06" db="EMBL/GenBank/DDBJ databases">
        <title>Devosia sp. XJ19-45 genome assembly.</title>
        <authorList>
            <person name="Li B."/>
            <person name="Cai M."/>
            <person name="Nie G."/>
            <person name="Li W."/>
        </authorList>
    </citation>
    <scope>NUCLEOTIDE SEQUENCE</scope>
    <source>
        <strain evidence="2">XJ19-45</strain>
    </source>
</reference>
<dbReference type="PROSITE" id="PS51502">
    <property type="entry name" value="S_R_A_B_BARREL"/>
    <property type="match status" value="1"/>
</dbReference>
<keyword evidence="3" id="KW-1185">Reference proteome</keyword>
<gene>
    <name evidence="2" type="ORF">NF348_02105</name>
</gene>
<dbReference type="RefSeq" id="WP_254672910.1">
    <property type="nucleotide sequence ID" value="NZ_JAMWDU010000001.1"/>
</dbReference>
<comment type="caution">
    <text evidence="2">The sequence shown here is derived from an EMBL/GenBank/DDBJ whole genome shotgun (WGS) entry which is preliminary data.</text>
</comment>
<dbReference type="SUPFAM" id="SSF54909">
    <property type="entry name" value="Dimeric alpha+beta barrel"/>
    <property type="match status" value="1"/>
</dbReference>
<proteinExistence type="predicted"/>
<name>A0A9Q4FQD6_9HYPH</name>
<evidence type="ECO:0000259" key="1">
    <source>
        <dbReference type="PROSITE" id="PS51502"/>
    </source>
</evidence>
<dbReference type="InterPro" id="IPR013097">
    <property type="entry name" value="Dabb"/>
</dbReference>
<dbReference type="AlphaFoldDB" id="A0A9Q4FQD6"/>
<dbReference type="Pfam" id="PF07876">
    <property type="entry name" value="Dabb"/>
    <property type="match status" value="1"/>
</dbReference>
<dbReference type="SMART" id="SM00886">
    <property type="entry name" value="Dabb"/>
    <property type="match status" value="1"/>
</dbReference>
<evidence type="ECO:0000313" key="3">
    <source>
        <dbReference type="Proteomes" id="UP001060275"/>
    </source>
</evidence>
<sequence>MIRHSVVFSLRHAGGSTEERDFLEAAMVLSTIPGVEKFERLRQVSPKADFDFGFAMEFADQAAYDAYNVHPDHVAFVRDRWIPEVERFQEIDTVAL</sequence>
<accession>A0A9Q4FQD6</accession>
<dbReference type="Proteomes" id="UP001060275">
    <property type="component" value="Unassembled WGS sequence"/>
</dbReference>
<feature type="domain" description="Stress-response A/B barrel" evidence="1">
    <location>
        <begin position="2"/>
        <end position="93"/>
    </location>
</feature>
<dbReference type="Gene3D" id="3.30.70.100">
    <property type="match status" value="1"/>
</dbReference>
<dbReference type="EMBL" id="JAMWDU010000001">
    <property type="protein sequence ID" value="MCP8885891.1"/>
    <property type="molecule type" value="Genomic_DNA"/>
</dbReference>
<evidence type="ECO:0000313" key="2">
    <source>
        <dbReference type="EMBL" id="MCP8885891.1"/>
    </source>
</evidence>
<protein>
    <submittedName>
        <fullName evidence="2">Dabb family protein</fullName>
    </submittedName>
</protein>
<dbReference type="InterPro" id="IPR011008">
    <property type="entry name" value="Dimeric_a/b-barrel"/>
</dbReference>